<keyword evidence="1" id="KW-0175">Coiled coil</keyword>
<feature type="region of interest" description="Disordered" evidence="2">
    <location>
        <begin position="88"/>
        <end position="109"/>
    </location>
</feature>
<protein>
    <submittedName>
        <fullName evidence="3">DUF2130 domain-containing protein</fullName>
    </submittedName>
</protein>
<organism evidence="3 4">
    <name type="scientific">Collinsella ihumii</name>
    <dbReference type="NCBI Taxonomy" id="1720204"/>
    <lineage>
        <taxon>Bacteria</taxon>
        <taxon>Bacillati</taxon>
        <taxon>Actinomycetota</taxon>
        <taxon>Coriobacteriia</taxon>
        <taxon>Coriobacteriales</taxon>
        <taxon>Coriobacteriaceae</taxon>
        <taxon>Collinsella</taxon>
    </lineage>
</organism>
<sequence>MNEIKCPNCGTVIQVDESDYASIVRQVRDEQFASEVQEREEAMRRDRDHAVEMARAESSSALQKLAAERDAQIAELTAKLEAANHERELAARQAASEAREEANRTATDLQREVDRLQAKLKQQEDASAINEGAIRRTLEQDVAERDTQIAQLKAQLDAAERAQGLAVQKAEAEAREKLQASEVESQAKLQEAVEAARKEAEDLRIQLAQQQSALDAAKESVRAELQRDLASKDGEIATLRQKLEAGETERELAVTRAVAEAERERDEARAELSREQAVRDAERQQLETAHTLELDQVRRNADELLRYKDDEIERLKDMKVRLSTKMVGESLEQHCENEFNRLRMTAFPRAYFEKDNDASEGSKGDFIFRENDEEGNEIISIMFEMKNENDDTARKHSNEDFFKKLDSDRTKKKCEYAILVSLLEPDSELYNTGIVDVSYRYPKMYVIRPQFFIPMITLLRNAALNTLSYKQELAVVRQQNIDVTSFEEKLGKFQSGFSQNFERASRKFNDAINEIDTTIKHLQKVKDNLISSENNLRLANDKAQGLTIRKLTWGNKTMQEKFKEARAAAEAEQAEEAVEVELESEEAVVEVDETAEAVDVSENGAGVAETE</sequence>
<dbReference type="EMBL" id="DYVF01000044">
    <property type="protein sequence ID" value="HJG31156.1"/>
    <property type="molecule type" value="Genomic_DNA"/>
</dbReference>
<accession>A0A921IQ68</accession>
<dbReference type="Proteomes" id="UP000746751">
    <property type="component" value="Unassembled WGS sequence"/>
</dbReference>
<reference evidence="3" key="1">
    <citation type="journal article" date="2021" name="PeerJ">
        <title>Extensive microbial diversity within the chicken gut microbiome revealed by metagenomics and culture.</title>
        <authorList>
            <person name="Gilroy R."/>
            <person name="Ravi A."/>
            <person name="Getino M."/>
            <person name="Pursley I."/>
            <person name="Horton D.L."/>
            <person name="Alikhan N.F."/>
            <person name="Baker D."/>
            <person name="Gharbi K."/>
            <person name="Hall N."/>
            <person name="Watson M."/>
            <person name="Adriaenssens E.M."/>
            <person name="Foster-Nyarko E."/>
            <person name="Jarju S."/>
            <person name="Secka A."/>
            <person name="Antonio M."/>
            <person name="Oren A."/>
            <person name="Chaudhuri R.R."/>
            <person name="La Ragione R."/>
            <person name="Hildebrand F."/>
            <person name="Pallen M.J."/>
        </authorList>
    </citation>
    <scope>NUCLEOTIDE SEQUENCE</scope>
    <source>
        <strain evidence="3">ChiGjej2B2-7701</strain>
    </source>
</reference>
<evidence type="ECO:0000313" key="4">
    <source>
        <dbReference type="Proteomes" id="UP000746751"/>
    </source>
</evidence>
<name>A0A921IQ68_9ACTN</name>
<feature type="coiled-coil region" evidence="1">
    <location>
        <begin position="186"/>
        <end position="285"/>
    </location>
</feature>
<evidence type="ECO:0000313" key="3">
    <source>
        <dbReference type="EMBL" id="HJG31156.1"/>
    </source>
</evidence>
<feature type="compositionally biased region" description="Basic and acidic residues" evidence="2">
    <location>
        <begin position="97"/>
        <end position="109"/>
    </location>
</feature>
<evidence type="ECO:0000256" key="2">
    <source>
        <dbReference type="SAM" id="MobiDB-lite"/>
    </source>
</evidence>
<gene>
    <name evidence="3" type="ORF">K8U80_07135</name>
</gene>
<feature type="coiled-coil region" evidence="1">
    <location>
        <begin position="522"/>
        <end position="588"/>
    </location>
</feature>
<evidence type="ECO:0000256" key="1">
    <source>
        <dbReference type="SAM" id="Coils"/>
    </source>
</evidence>
<dbReference type="AlphaFoldDB" id="A0A921IQ68"/>
<dbReference type="Pfam" id="PF09903">
    <property type="entry name" value="DUF2130"/>
    <property type="match status" value="1"/>
</dbReference>
<reference evidence="3" key="2">
    <citation type="submission" date="2021-09" db="EMBL/GenBank/DDBJ databases">
        <authorList>
            <person name="Gilroy R."/>
        </authorList>
    </citation>
    <scope>NUCLEOTIDE SEQUENCE</scope>
    <source>
        <strain evidence="3">ChiGjej2B2-7701</strain>
    </source>
</reference>
<proteinExistence type="predicted"/>
<comment type="caution">
    <text evidence="3">The sequence shown here is derived from an EMBL/GenBank/DDBJ whole genome shotgun (WGS) entry which is preliminary data.</text>
</comment>
<dbReference type="InterPro" id="IPR019219">
    <property type="entry name" value="DUF2130"/>
</dbReference>